<comment type="subcellular location">
    <subcellularLocation>
        <location evidence="1 11">Cell membrane</location>
        <topology evidence="1 11">Multi-pass membrane protein</topology>
    </subcellularLocation>
</comment>
<keyword evidence="4 11" id="KW-0812">Transmembrane</keyword>
<gene>
    <name evidence="11 12" type="primary">crcB</name>
    <name evidence="11" type="synonym">fluC</name>
    <name evidence="12" type="ORF">GCM10011507_03140</name>
</gene>
<keyword evidence="6 11" id="KW-0406">Ion transport</keyword>
<evidence type="ECO:0000256" key="10">
    <source>
        <dbReference type="ARBA" id="ARBA00035585"/>
    </source>
</evidence>
<comment type="similarity">
    <text evidence="9 11">Belongs to the fluoride channel Fluc/FEX (TC 1.A.43) family.</text>
</comment>
<dbReference type="HAMAP" id="MF_00454">
    <property type="entry name" value="FluC"/>
    <property type="match status" value="1"/>
</dbReference>
<reference evidence="12" key="1">
    <citation type="journal article" date="2014" name="Int. J. Syst. Evol. Microbiol.">
        <title>Complete genome sequence of Corynebacterium casei LMG S-19264T (=DSM 44701T), isolated from a smear-ripened cheese.</title>
        <authorList>
            <consortium name="US DOE Joint Genome Institute (JGI-PGF)"/>
            <person name="Walter F."/>
            <person name="Albersmeier A."/>
            <person name="Kalinowski J."/>
            <person name="Ruckert C."/>
        </authorList>
    </citation>
    <scope>NUCLEOTIDE SEQUENCE</scope>
    <source>
        <strain evidence="12">CGMCC 1.15447</strain>
    </source>
</reference>
<dbReference type="GO" id="GO:0062054">
    <property type="term" value="F:fluoride channel activity"/>
    <property type="evidence" value="ECO:0007669"/>
    <property type="project" value="UniProtKB-UniRule"/>
</dbReference>
<feature type="transmembrane region" description="Helical" evidence="11">
    <location>
        <begin position="38"/>
        <end position="56"/>
    </location>
</feature>
<dbReference type="NCBIfam" id="TIGR00494">
    <property type="entry name" value="crcB"/>
    <property type="match status" value="1"/>
</dbReference>
<keyword evidence="5 11" id="KW-1133">Transmembrane helix</keyword>
<comment type="function">
    <text evidence="11">Fluoride-specific ion channel. Important for reducing fluoride concentration in the cell, thus reducing its toxicity.</text>
</comment>
<evidence type="ECO:0000313" key="13">
    <source>
        <dbReference type="Proteomes" id="UP000648801"/>
    </source>
</evidence>
<keyword evidence="11" id="KW-0479">Metal-binding</keyword>
<keyword evidence="13" id="KW-1185">Reference proteome</keyword>
<dbReference type="AlphaFoldDB" id="A0A916VZL1"/>
<evidence type="ECO:0000256" key="2">
    <source>
        <dbReference type="ARBA" id="ARBA00022475"/>
    </source>
</evidence>
<keyword evidence="3" id="KW-0997">Cell inner membrane</keyword>
<comment type="caution">
    <text evidence="12">The sequence shown here is derived from an EMBL/GenBank/DDBJ whole genome shotgun (WGS) entry which is preliminary data.</text>
</comment>
<dbReference type="GO" id="GO:0140114">
    <property type="term" value="P:cellular detoxification of fluoride"/>
    <property type="evidence" value="ECO:0007669"/>
    <property type="project" value="UniProtKB-UniRule"/>
</dbReference>
<keyword evidence="7 11" id="KW-0472">Membrane</keyword>
<dbReference type="GO" id="GO:0046872">
    <property type="term" value="F:metal ion binding"/>
    <property type="evidence" value="ECO:0007669"/>
    <property type="project" value="UniProtKB-KW"/>
</dbReference>
<evidence type="ECO:0000256" key="5">
    <source>
        <dbReference type="ARBA" id="ARBA00022989"/>
    </source>
</evidence>
<evidence type="ECO:0000256" key="4">
    <source>
        <dbReference type="ARBA" id="ARBA00022692"/>
    </source>
</evidence>
<evidence type="ECO:0000256" key="3">
    <source>
        <dbReference type="ARBA" id="ARBA00022519"/>
    </source>
</evidence>
<evidence type="ECO:0000256" key="1">
    <source>
        <dbReference type="ARBA" id="ARBA00004651"/>
    </source>
</evidence>
<keyword evidence="2 11" id="KW-1003">Cell membrane</keyword>
<sequence>MQKYFYIAVGGALGSLARYGLGVLVTDRVGARFPYGTFIINITACFIIGFSLAFLGRRTDLSAAWRFLIPVGFVGAYSTFSTFEWETFTKLQAGSFSIASLYVVSSVLLGLLAVWCGVMFARVFA</sequence>
<dbReference type="PANTHER" id="PTHR28259">
    <property type="entry name" value="FLUORIDE EXPORT PROTEIN 1-RELATED"/>
    <property type="match status" value="1"/>
</dbReference>
<evidence type="ECO:0000256" key="11">
    <source>
        <dbReference type="HAMAP-Rule" id="MF_00454"/>
    </source>
</evidence>
<reference evidence="12" key="2">
    <citation type="submission" date="2020-09" db="EMBL/GenBank/DDBJ databases">
        <authorList>
            <person name="Sun Q."/>
            <person name="Zhou Y."/>
        </authorList>
    </citation>
    <scope>NUCLEOTIDE SEQUENCE</scope>
    <source>
        <strain evidence="12">CGMCC 1.15447</strain>
    </source>
</reference>
<feature type="transmembrane region" description="Helical" evidence="11">
    <location>
        <begin position="63"/>
        <end position="80"/>
    </location>
</feature>
<proteinExistence type="inferred from homology"/>
<evidence type="ECO:0000256" key="6">
    <source>
        <dbReference type="ARBA" id="ARBA00023065"/>
    </source>
</evidence>
<organism evidence="12 13">
    <name type="scientific">Edaphobacter acidisoli</name>
    <dbReference type="NCBI Taxonomy" id="2040573"/>
    <lineage>
        <taxon>Bacteria</taxon>
        <taxon>Pseudomonadati</taxon>
        <taxon>Acidobacteriota</taxon>
        <taxon>Terriglobia</taxon>
        <taxon>Terriglobales</taxon>
        <taxon>Acidobacteriaceae</taxon>
        <taxon>Edaphobacter</taxon>
    </lineage>
</organism>
<protein>
    <recommendedName>
        <fullName evidence="11">Fluoride-specific ion channel FluC</fullName>
    </recommendedName>
</protein>
<keyword evidence="8 11" id="KW-0407">Ion channel</keyword>
<dbReference type="InterPro" id="IPR003691">
    <property type="entry name" value="FluC"/>
</dbReference>
<comment type="catalytic activity">
    <reaction evidence="10">
        <text>fluoride(in) = fluoride(out)</text>
        <dbReference type="Rhea" id="RHEA:76159"/>
        <dbReference type="ChEBI" id="CHEBI:17051"/>
    </reaction>
    <physiologicalReaction direction="left-to-right" evidence="10">
        <dbReference type="Rhea" id="RHEA:76160"/>
    </physiologicalReaction>
</comment>
<feature type="transmembrane region" description="Helical" evidence="11">
    <location>
        <begin position="100"/>
        <end position="124"/>
    </location>
</feature>
<evidence type="ECO:0000313" key="12">
    <source>
        <dbReference type="EMBL" id="GGA55246.1"/>
    </source>
</evidence>
<dbReference type="Proteomes" id="UP000648801">
    <property type="component" value="Unassembled WGS sequence"/>
</dbReference>
<dbReference type="GO" id="GO:0005886">
    <property type="term" value="C:plasma membrane"/>
    <property type="evidence" value="ECO:0007669"/>
    <property type="project" value="UniProtKB-SubCell"/>
</dbReference>
<evidence type="ECO:0000256" key="8">
    <source>
        <dbReference type="ARBA" id="ARBA00023303"/>
    </source>
</evidence>
<dbReference type="EMBL" id="BMJB01000001">
    <property type="protein sequence ID" value="GGA55246.1"/>
    <property type="molecule type" value="Genomic_DNA"/>
</dbReference>
<dbReference type="Pfam" id="PF02537">
    <property type="entry name" value="CRCB"/>
    <property type="match status" value="1"/>
</dbReference>
<keyword evidence="11" id="KW-0813">Transport</keyword>
<dbReference type="PANTHER" id="PTHR28259:SF1">
    <property type="entry name" value="FLUORIDE EXPORT PROTEIN 1-RELATED"/>
    <property type="match status" value="1"/>
</dbReference>
<keyword evidence="11" id="KW-0915">Sodium</keyword>
<name>A0A916VZL1_9BACT</name>
<feature type="binding site" evidence="11">
    <location>
        <position position="75"/>
    </location>
    <ligand>
        <name>Na(+)</name>
        <dbReference type="ChEBI" id="CHEBI:29101"/>
        <note>structural</note>
    </ligand>
</feature>
<evidence type="ECO:0000256" key="9">
    <source>
        <dbReference type="ARBA" id="ARBA00035120"/>
    </source>
</evidence>
<evidence type="ECO:0000256" key="7">
    <source>
        <dbReference type="ARBA" id="ARBA00023136"/>
    </source>
</evidence>
<accession>A0A916VZL1</accession>
<comment type="activity regulation">
    <text evidence="11">Na(+) is not transported, but it plays an essential structural role and its presence is essential for fluoride channel function.</text>
</comment>
<feature type="binding site" evidence="11">
    <location>
        <position position="78"/>
    </location>
    <ligand>
        <name>Na(+)</name>
        <dbReference type="ChEBI" id="CHEBI:29101"/>
        <note>structural</note>
    </ligand>
</feature>